<name>A0ABT3YHS2_9HYPH</name>
<keyword evidence="3" id="KW-1185">Reference proteome</keyword>
<keyword evidence="1" id="KW-0472">Membrane</keyword>
<gene>
    <name evidence="2" type="ORF">OEG82_15730</name>
</gene>
<dbReference type="Proteomes" id="UP001081283">
    <property type="component" value="Unassembled WGS sequence"/>
</dbReference>
<reference evidence="2" key="1">
    <citation type="submission" date="2022-10" db="EMBL/GenBank/DDBJ databases">
        <title>Hoeflea sp. J2-29, isolated from marine algae.</title>
        <authorList>
            <person name="Kristyanto S."/>
            <person name="Kim J.M."/>
            <person name="Jeon C.O."/>
        </authorList>
    </citation>
    <scope>NUCLEOTIDE SEQUENCE</scope>
    <source>
        <strain evidence="2">J2-29</strain>
    </source>
</reference>
<keyword evidence="1" id="KW-0812">Transmembrane</keyword>
<feature type="transmembrane region" description="Helical" evidence="1">
    <location>
        <begin position="83"/>
        <end position="104"/>
    </location>
</feature>
<dbReference type="RefSeq" id="WP_267613333.1">
    <property type="nucleotide sequence ID" value="NZ_JAOVZQ010000001.1"/>
</dbReference>
<protein>
    <submittedName>
        <fullName evidence="2">General stress protein</fullName>
    </submittedName>
</protein>
<sequence length="208" mass="21317">MSGQSAYSNTTEAVGVFHTAEDLQAAIDDLLSQGFNRMDLSILASETAIEDKLHEAYVPAKKLEDRVEVPTTAFVSTESIGDAMGAVIGVLVYVPAMIGAAAVVASGGALAAAATAALIAGGVGGSIGTVMAGLIGAAKAEEIEQHLQAGGLLLWVRTRDEQHEERALGILKGHNGDGVHLHTLPSLVGTGYTAPIEDVVDVDMAKSE</sequence>
<accession>A0ABT3YHS2</accession>
<comment type="caution">
    <text evidence="2">The sequence shown here is derived from an EMBL/GenBank/DDBJ whole genome shotgun (WGS) entry which is preliminary data.</text>
</comment>
<keyword evidence="1" id="KW-1133">Transmembrane helix</keyword>
<feature type="transmembrane region" description="Helical" evidence="1">
    <location>
        <begin position="110"/>
        <end position="135"/>
    </location>
</feature>
<evidence type="ECO:0000313" key="2">
    <source>
        <dbReference type="EMBL" id="MCY0095453.1"/>
    </source>
</evidence>
<proteinExistence type="predicted"/>
<dbReference type="EMBL" id="JAOVZQ010000001">
    <property type="protein sequence ID" value="MCY0095453.1"/>
    <property type="molecule type" value="Genomic_DNA"/>
</dbReference>
<organism evidence="2 3">
    <name type="scientific">Hoeflea ulvae</name>
    <dbReference type="NCBI Taxonomy" id="2983764"/>
    <lineage>
        <taxon>Bacteria</taxon>
        <taxon>Pseudomonadati</taxon>
        <taxon>Pseudomonadota</taxon>
        <taxon>Alphaproteobacteria</taxon>
        <taxon>Hyphomicrobiales</taxon>
        <taxon>Rhizobiaceae</taxon>
        <taxon>Hoeflea</taxon>
    </lineage>
</organism>
<evidence type="ECO:0000256" key="1">
    <source>
        <dbReference type="SAM" id="Phobius"/>
    </source>
</evidence>
<evidence type="ECO:0000313" key="3">
    <source>
        <dbReference type="Proteomes" id="UP001081283"/>
    </source>
</evidence>